<dbReference type="Pfam" id="PF24827">
    <property type="entry name" value="AstE_AspA_cat"/>
    <property type="match status" value="1"/>
</dbReference>
<dbReference type="Gene3D" id="3.40.630.10">
    <property type="entry name" value="Zn peptidases"/>
    <property type="match status" value="1"/>
</dbReference>
<dbReference type="EMBL" id="JAFIMR010000030">
    <property type="protein sequence ID" value="KAI1861170.1"/>
    <property type="molecule type" value="Genomic_DNA"/>
</dbReference>
<keyword evidence="3" id="KW-0378">Hydrolase</keyword>
<evidence type="ECO:0000313" key="8">
    <source>
        <dbReference type="Proteomes" id="UP000829685"/>
    </source>
</evidence>
<evidence type="ECO:0000259" key="6">
    <source>
        <dbReference type="Pfam" id="PF24827"/>
    </source>
</evidence>
<accession>A0A9Q0ALE9</accession>
<dbReference type="Proteomes" id="UP000829685">
    <property type="component" value="Unassembled WGS sequence"/>
</dbReference>
<evidence type="ECO:0000256" key="1">
    <source>
        <dbReference type="ARBA" id="ARBA00001947"/>
    </source>
</evidence>
<dbReference type="InterPro" id="IPR055438">
    <property type="entry name" value="AstE_AspA_cat"/>
</dbReference>
<dbReference type="PANTHER" id="PTHR37326:SF1">
    <property type="entry name" value="BLL3975 PROTEIN"/>
    <property type="match status" value="1"/>
</dbReference>
<dbReference type="PIRSF" id="PIRSF039012">
    <property type="entry name" value="ASP"/>
    <property type="match status" value="1"/>
</dbReference>
<evidence type="ECO:0000313" key="7">
    <source>
        <dbReference type="EMBL" id="KAI1861170.1"/>
    </source>
</evidence>
<keyword evidence="4" id="KW-0862">Zinc</keyword>
<dbReference type="PANTHER" id="PTHR37326">
    <property type="entry name" value="BLL3975 PROTEIN"/>
    <property type="match status" value="1"/>
</dbReference>
<protein>
    <recommendedName>
        <fullName evidence="6">Succinylglutamate desuccinylase/Aspartoacylase catalytic domain-containing protein</fullName>
    </recommendedName>
</protein>
<keyword evidence="2" id="KW-0479">Metal-binding</keyword>
<evidence type="ECO:0000256" key="3">
    <source>
        <dbReference type="ARBA" id="ARBA00022801"/>
    </source>
</evidence>
<evidence type="ECO:0000256" key="5">
    <source>
        <dbReference type="SAM" id="SignalP"/>
    </source>
</evidence>
<sequence>MHLKPLITTAFLATTSLAITDRTGDVLNGAEVINSLDLNDVPSSAVTRYYLRAGELNGGFPLHLPIFIARGPKETLETGKKLSVSGTVHGDELNPIRVVQKVFENLEINIDKLNGTVIGVPGINPMGIYLNQRNFWTASDSGFLTNINRVFPGTNSSSGGNGGNVIAYNLWNYIWGNTSNVDVAIDLHTPSSGSGSSLWCYADFRLPYVERLAKLLQPNILKIDPGEPGSIETTFVRHGVPAITVEMGIAKTWLPDLIDRTYDFVIRVMDDLSMLSGNSSTQHEPDLSKTFIGNTFQGVRSTYGGFIESLVTWDQDVKAGQELGRIRNVWGDVIQILRAPVDARIHQAPIDPSVEPGQDVFSLVYNSTDPSCIDGCVL</sequence>
<dbReference type="GO" id="GO:0016788">
    <property type="term" value="F:hydrolase activity, acting on ester bonds"/>
    <property type="evidence" value="ECO:0007669"/>
    <property type="project" value="InterPro"/>
</dbReference>
<name>A0A9Q0ALE9_9PEZI</name>
<feature type="chain" id="PRO_5040456778" description="Succinylglutamate desuccinylase/Aspartoacylase catalytic domain-containing protein" evidence="5">
    <location>
        <begin position="19"/>
        <end position="378"/>
    </location>
</feature>
<dbReference type="CDD" id="cd06251">
    <property type="entry name" value="M14_ASTE_ASPA-like"/>
    <property type="match status" value="1"/>
</dbReference>
<dbReference type="GO" id="GO:0046872">
    <property type="term" value="F:metal ion binding"/>
    <property type="evidence" value="ECO:0007669"/>
    <property type="project" value="UniProtKB-KW"/>
</dbReference>
<proteinExistence type="predicted"/>
<dbReference type="SUPFAM" id="SSF53187">
    <property type="entry name" value="Zn-dependent exopeptidases"/>
    <property type="match status" value="1"/>
</dbReference>
<dbReference type="InterPro" id="IPR053138">
    <property type="entry name" value="N-alpha-Ac-DABA_deacetylase"/>
</dbReference>
<organism evidence="7 8">
    <name type="scientific">Neoarthrinium moseri</name>
    <dbReference type="NCBI Taxonomy" id="1658444"/>
    <lineage>
        <taxon>Eukaryota</taxon>
        <taxon>Fungi</taxon>
        <taxon>Dikarya</taxon>
        <taxon>Ascomycota</taxon>
        <taxon>Pezizomycotina</taxon>
        <taxon>Sordariomycetes</taxon>
        <taxon>Xylariomycetidae</taxon>
        <taxon>Amphisphaeriales</taxon>
        <taxon>Apiosporaceae</taxon>
        <taxon>Neoarthrinium</taxon>
    </lineage>
</organism>
<gene>
    <name evidence="7" type="ORF">JX265_009789</name>
</gene>
<evidence type="ECO:0000256" key="4">
    <source>
        <dbReference type="ARBA" id="ARBA00022833"/>
    </source>
</evidence>
<feature type="signal peptide" evidence="5">
    <location>
        <begin position="1"/>
        <end position="18"/>
    </location>
</feature>
<keyword evidence="5" id="KW-0732">Signal</keyword>
<feature type="domain" description="Succinylglutamate desuccinylase/Aspartoacylase catalytic" evidence="6">
    <location>
        <begin position="79"/>
        <end position="270"/>
    </location>
</feature>
<reference evidence="7" key="1">
    <citation type="submission" date="2021-03" db="EMBL/GenBank/DDBJ databases">
        <title>Revisited historic fungal species revealed as producer of novel bioactive compounds through whole genome sequencing and comparative genomics.</title>
        <authorList>
            <person name="Vignolle G.A."/>
            <person name="Hochenegger N."/>
            <person name="Mach R.L."/>
            <person name="Mach-Aigner A.R."/>
            <person name="Javad Rahimi M."/>
            <person name="Salim K.A."/>
            <person name="Chan C.M."/>
            <person name="Lim L.B.L."/>
            <person name="Cai F."/>
            <person name="Druzhinina I.S."/>
            <person name="U'Ren J.M."/>
            <person name="Derntl C."/>
        </authorList>
    </citation>
    <scope>NUCLEOTIDE SEQUENCE</scope>
    <source>
        <strain evidence="7">TUCIM 5799</strain>
    </source>
</reference>
<comment type="cofactor">
    <cofactor evidence="1">
        <name>Zn(2+)</name>
        <dbReference type="ChEBI" id="CHEBI:29105"/>
    </cofactor>
</comment>
<evidence type="ECO:0000256" key="2">
    <source>
        <dbReference type="ARBA" id="ARBA00022723"/>
    </source>
</evidence>
<dbReference type="AlphaFoldDB" id="A0A9Q0ALE9"/>
<dbReference type="GO" id="GO:0016811">
    <property type="term" value="F:hydrolase activity, acting on carbon-nitrogen (but not peptide) bonds, in linear amides"/>
    <property type="evidence" value="ECO:0007669"/>
    <property type="project" value="InterPro"/>
</dbReference>
<keyword evidence="8" id="KW-1185">Reference proteome</keyword>
<comment type="caution">
    <text evidence="7">The sequence shown here is derived from an EMBL/GenBank/DDBJ whole genome shotgun (WGS) entry which is preliminary data.</text>
</comment>
<dbReference type="InterPro" id="IPR043795">
    <property type="entry name" value="N-alpha-Ac-DABA-like"/>
</dbReference>